<protein>
    <submittedName>
        <fullName evidence="1">Uncharacterized protein</fullName>
    </submittedName>
</protein>
<evidence type="ECO:0000313" key="2">
    <source>
        <dbReference type="Proteomes" id="UP000016600"/>
    </source>
</evidence>
<name>U2MJP7_9BACT</name>
<dbReference type="PATRIC" id="fig|1081904.3.peg.1846"/>
<keyword evidence="2" id="KW-1185">Reference proteome</keyword>
<evidence type="ECO:0000313" key="1">
    <source>
        <dbReference type="EMBL" id="ERJ99483.1"/>
    </source>
</evidence>
<sequence length="886" mass="98155">MDNSQRDGNGSSVRFNVIDSQQTALEQMQNAFTRGGYFSPAFKKFIPQEHKVIGPAEFANTCLLETTVEGVNPVMYGAATRGKIKSAIDSDFGVLAYTGMTEQGISKTPNYLYNAQSDKSGKLYTPKSWPQNHKYGIFYGIFPYTENKATDKIRLSEATYEGVPYVNFTVEDEITKQVGLSTACSGIVQDNLPNEGPTANLTFRPVLTAIRFAVGQNLSWNKVIDRLEIRNAYSKGRYTLSDKADGTGGKWSNLSDKKNFVLDGINVSTKENPNTIIIGKDDDDYAFLMVPQMLTGKNVEVRIHFTDGTEVKVPLTGEWEPGVTKTYKLSRLQSNWEYVLTASSPAPIDYKTSVTGNYGITSYRQAPDGTQQPVAWEVVGYDGNNDGNYTMTQEDKAWLTSLSKTEGTGGMFEEKGQATVNNTGAIINLLEQRNNNLRNAPRKGNIGKEYDLSTHLADGTKTAMTTANCYVISAPGYYKLPLVFGNAMVKGRPNESSYRYTSSKPYDQYVMYRFQNHMGNPINSPYICGVKHARTNLFEFKPTGAKLIWADGESLVKNLRIIGSGKKSYLAFEVTKDDIKHGNAVVAALGKLITPSGLREERVLWSWHLWFTESDVLKPIEVSDHDYMKHGFTTEDLGWKYTQWRGTSYKERSIKVKVMQKVGNQPKQTAIITISQTGGTTASEGYSTHYQWGRKEAFPGTESLSSQSMSIATGGNGVFQSAALQHPATFYVGISANPDWSYCHYKNLWSAANEDHGYSAAPVVKTIYDPSPVGFHVPSSSAFTGFTTSGKEESAPAGIKVDGEWNNGWSFIGISRFSPAYFPAAGHRGSHDNKLYKNKVAGYYWTAIPSSLYQAISLYLDQNKVNPVHSAFHRANAFSIRPETDN</sequence>
<dbReference type="CDD" id="cd13121">
    <property type="entry name" value="BF2867_like_C"/>
    <property type="match status" value="1"/>
</dbReference>
<reference evidence="1 2" key="1">
    <citation type="submission" date="2013-08" db="EMBL/GenBank/DDBJ databases">
        <authorList>
            <person name="Durkin A.S."/>
            <person name="Haft D.R."/>
            <person name="McCorrison J."/>
            <person name="Torralba M."/>
            <person name="Gillis M."/>
            <person name="Haft D.H."/>
            <person name="Methe B."/>
            <person name="Sutton G."/>
            <person name="Nelson K.E."/>
        </authorList>
    </citation>
    <scope>NUCLEOTIDE SEQUENCE [LARGE SCALE GENOMIC DNA]</scope>
    <source>
        <strain evidence="1 2">F0068</strain>
    </source>
</reference>
<comment type="caution">
    <text evidence="1">The sequence shown here is derived from an EMBL/GenBank/DDBJ whole genome shotgun (WGS) entry which is preliminary data.</text>
</comment>
<gene>
    <name evidence="1" type="ORF">HMPREF1218_1757</name>
</gene>
<dbReference type="CDD" id="cd13120">
    <property type="entry name" value="BF2867_like_N"/>
    <property type="match status" value="1"/>
</dbReference>
<proteinExistence type="predicted"/>
<dbReference type="EMBL" id="AWET01000042">
    <property type="protein sequence ID" value="ERJ99483.1"/>
    <property type="molecule type" value="Genomic_DNA"/>
</dbReference>
<dbReference type="AlphaFoldDB" id="U2MJP7"/>
<dbReference type="Proteomes" id="UP000016600">
    <property type="component" value="Unassembled WGS sequence"/>
</dbReference>
<organism evidence="1 2">
    <name type="scientific">Hoylesella pleuritidis F0068</name>
    <dbReference type="NCBI Taxonomy" id="1081904"/>
    <lineage>
        <taxon>Bacteria</taxon>
        <taxon>Pseudomonadati</taxon>
        <taxon>Bacteroidota</taxon>
        <taxon>Bacteroidia</taxon>
        <taxon>Bacteroidales</taxon>
        <taxon>Prevotellaceae</taxon>
        <taxon>Hoylesella</taxon>
    </lineage>
</organism>
<accession>U2MJP7</accession>